<evidence type="ECO:0000313" key="2">
    <source>
        <dbReference type="Proteomes" id="UP001162030"/>
    </source>
</evidence>
<protein>
    <recommendedName>
        <fullName evidence="3">DUF3080 domain-containing protein</fullName>
    </recommendedName>
</protein>
<organism evidence="1 2">
    <name type="scientific">Methylocaldum szegediense</name>
    <dbReference type="NCBI Taxonomy" id="73780"/>
    <lineage>
        <taxon>Bacteria</taxon>
        <taxon>Pseudomonadati</taxon>
        <taxon>Pseudomonadota</taxon>
        <taxon>Gammaproteobacteria</taxon>
        <taxon>Methylococcales</taxon>
        <taxon>Methylococcaceae</taxon>
        <taxon>Methylocaldum</taxon>
    </lineage>
</organism>
<name>A0ABM9I3T5_9GAMM</name>
<dbReference type="EMBL" id="OX458333">
    <property type="protein sequence ID" value="CAI8872176.1"/>
    <property type="molecule type" value="Genomic_DNA"/>
</dbReference>
<dbReference type="Proteomes" id="UP001162030">
    <property type="component" value="Chromosome"/>
</dbReference>
<evidence type="ECO:0008006" key="3">
    <source>
        <dbReference type="Google" id="ProtNLM"/>
    </source>
</evidence>
<dbReference type="InterPro" id="IPR021431">
    <property type="entry name" value="DUF3080"/>
</dbReference>
<keyword evidence="2" id="KW-1185">Reference proteome</keyword>
<reference evidence="1 2" key="1">
    <citation type="submission" date="2023-03" db="EMBL/GenBank/DDBJ databases">
        <authorList>
            <person name="Pearce D."/>
        </authorList>
    </citation>
    <scope>NUCLEOTIDE SEQUENCE [LARGE SCALE GENOMIC DNA]</scope>
    <source>
        <strain evidence="1">Msz</strain>
    </source>
</reference>
<gene>
    <name evidence="1" type="ORF">MSZNOR_2900</name>
</gene>
<accession>A0ABM9I3T5</accession>
<dbReference type="Pfam" id="PF11279">
    <property type="entry name" value="DUF3080"/>
    <property type="match status" value="1"/>
</dbReference>
<evidence type="ECO:0000313" key="1">
    <source>
        <dbReference type="EMBL" id="CAI8872176.1"/>
    </source>
</evidence>
<proteinExistence type="predicted"/>
<sequence>METVVGSGAVKSNPARSFRACFIGFFAIVLALGVAGCSGNSPEAMFENYLKRLSNVTEVELDEAAEKPVVPPYPRARDIVLPVDDIRIGVITYLEMTRCGLIAEISSRNSSLGRVQRESGRFLYELNTFRKLSECDARTRGQDEDPEFADKLKSLLQAKADNLPKVFWNATFAAKEFRVFMDTATDPLQRSEAVSVARFERPIRYLASLGARLEEAPSIPPEEFEQHYFELQIDKTGGKIVRALSLSGFYLDRAGELLEQAASTGRMCPMGKKTRRAEYLFNVFVKFYAGEVQPYISQLHQAASPLVESVKLLKEGQRVELPPAFESYYAATLDPAAEQGLWHRFNAALQRHTRAWQSVLKPCGMMPGGPVTPSMSQ</sequence>